<reference evidence="3" key="2">
    <citation type="submission" date="2023-02" db="EMBL/GenBank/DDBJ databases">
        <authorList>
            <person name="Swenson N.G."/>
            <person name="Wegrzyn J.L."/>
            <person name="Mcevoy S.L."/>
        </authorList>
    </citation>
    <scope>NUCLEOTIDE SEQUENCE</scope>
    <source>
        <strain evidence="3">91603</strain>
        <tissue evidence="3">Leaf</tissue>
    </source>
</reference>
<dbReference type="PROSITE" id="PS50157">
    <property type="entry name" value="ZINC_FINGER_C2H2_2"/>
    <property type="match status" value="1"/>
</dbReference>
<evidence type="ECO:0000259" key="2">
    <source>
        <dbReference type="PROSITE" id="PS50157"/>
    </source>
</evidence>
<evidence type="ECO:0000313" key="3">
    <source>
        <dbReference type="EMBL" id="KAI9169886.1"/>
    </source>
</evidence>
<keyword evidence="1" id="KW-0479">Metal-binding</keyword>
<keyword evidence="4" id="KW-1185">Reference proteome</keyword>
<keyword evidence="1" id="KW-0863">Zinc-finger</keyword>
<dbReference type="PROSITE" id="PS00028">
    <property type="entry name" value="ZINC_FINGER_C2H2_1"/>
    <property type="match status" value="1"/>
</dbReference>
<dbReference type="AlphaFoldDB" id="A0AAD5IN62"/>
<dbReference type="Proteomes" id="UP001064489">
    <property type="component" value="Chromosome 7"/>
</dbReference>
<proteinExistence type="predicted"/>
<dbReference type="InterPro" id="IPR013087">
    <property type="entry name" value="Znf_C2H2_type"/>
</dbReference>
<dbReference type="EMBL" id="JAJSOW010000104">
    <property type="protein sequence ID" value="KAI9169886.1"/>
    <property type="molecule type" value="Genomic_DNA"/>
</dbReference>
<dbReference type="GO" id="GO:0008270">
    <property type="term" value="F:zinc ion binding"/>
    <property type="evidence" value="ECO:0007669"/>
    <property type="project" value="UniProtKB-KW"/>
</dbReference>
<evidence type="ECO:0000313" key="4">
    <source>
        <dbReference type="Proteomes" id="UP001064489"/>
    </source>
</evidence>
<name>A0AAD5IN62_ACENE</name>
<gene>
    <name evidence="3" type="ORF">LWI28_019109</name>
</gene>
<protein>
    <recommendedName>
        <fullName evidence="2">C2H2-type domain-containing protein</fullName>
    </recommendedName>
</protein>
<feature type="domain" description="C2H2-type" evidence="2">
    <location>
        <begin position="49"/>
        <end position="72"/>
    </location>
</feature>
<accession>A0AAD5IN62</accession>
<sequence length="104" mass="11845">MAENHPCIVCVSKARKRNASSEAVNAAAELHTRETISLHFKTIHPHHNHMCDICGSGFSSKRVLSLHLRSAHNEPGLDLPLRKKNKKKRSRFYRRWRCGTGGFD</sequence>
<keyword evidence="1" id="KW-0862">Zinc</keyword>
<comment type="caution">
    <text evidence="3">The sequence shown here is derived from an EMBL/GenBank/DDBJ whole genome shotgun (WGS) entry which is preliminary data.</text>
</comment>
<organism evidence="3 4">
    <name type="scientific">Acer negundo</name>
    <name type="common">Box elder</name>
    <dbReference type="NCBI Taxonomy" id="4023"/>
    <lineage>
        <taxon>Eukaryota</taxon>
        <taxon>Viridiplantae</taxon>
        <taxon>Streptophyta</taxon>
        <taxon>Embryophyta</taxon>
        <taxon>Tracheophyta</taxon>
        <taxon>Spermatophyta</taxon>
        <taxon>Magnoliopsida</taxon>
        <taxon>eudicotyledons</taxon>
        <taxon>Gunneridae</taxon>
        <taxon>Pentapetalae</taxon>
        <taxon>rosids</taxon>
        <taxon>malvids</taxon>
        <taxon>Sapindales</taxon>
        <taxon>Sapindaceae</taxon>
        <taxon>Hippocastanoideae</taxon>
        <taxon>Acereae</taxon>
        <taxon>Acer</taxon>
    </lineage>
</organism>
<reference evidence="3" key="1">
    <citation type="journal article" date="2022" name="Plant J.">
        <title>Strategies of tolerance reflected in two North American maple genomes.</title>
        <authorList>
            <person name="McEvoy S.L."/>
            <person name="Sezen U.U."/>
            <person name="Trouern-Trend A."/>
            <person name="McMahon S.M."/>
            <person name="Schaberg P.G."/>
            <person name="Yang J."/>
            <person name="Wegrzyn J.L."/>
            <person name="Swenson N.G."/>
        </authorList>
    </citation>
    <scope>NUCLEOTIDE SEQUENCE</scope>
    <source>
        <strain evidence="3">91603</strain>
    </source>
</reference>
<evidence type="ECO:0000256" key="1">
    <source>
        <dbReference type="PROSITE-ProRule" id="PRU00042"/>
    </source>
</evidence>
<dbReference type="Gene3D" id="3.30.160.60">
    <property type="entry name" value="Classic Zinc Finger"/>
    <property type="match status" value="1"/>
</dbReference>